<organism evidence="1 2">
    <name type="scientific">Heliorestis acidaminivorans</name>
    <dbReference type="NCBI Taxonomy" id="553427"/>
    <lineage>
        <taxon>Bacteria</taxon>
        <taxon>Bacillati</taxon>
        <taxon>Bacillota</taxon>
        <taxon>Clostridia</taxon>
        <taxon>Eubacteriales</taxon>
        <taxon>Heliobacteriaceae</taxon>
        <taxon>Heliorestis</taxon>
    </lineage>
</organism>
<evidence type="ECO:0000313" key="2">
    <source>
        <dbReference type="Proteomes" id="UP000468766"/>
    </source>
</evidence>
<protein>
    <recommendedName>
        <fullName evidence="3">DUF2092 domain-containing protein</fullName>
    </recommendedName>
</protein>
<comment type="caution">
    <text evidence="1">The sequence shown here is derived from an EMBL/GenBank/DDBJ whole genome shotgun (WGS) entry which is preliminary data.</text>
</comment>
<accession>A0A6I0ES21</accession>
<evidence type="ECO:0008006" key="3">
    <source>
        <dbReference type="Google" id="ProtNLM"/>
    </source>
</evidence>
<dbReference type="RefSeq" id="WP_151619202.1">
    <property type="nucleotide sequence ID" value="NZ_WBXO01000003.1"/>
</dbReference>
<name>A0A6I0ES21_9FIRM</name>
<gene>
    <name evidence="1" type="ORF">F9B85_05095</name>
</gene>
<dbReference type="Proteomes" id="UP000468766">
    <property type="component" value="Unassembled WGS sequence"/>
</dbReference>
<proteinExistence type="predicted"/>
<sequence length="242" mass="28202">MRRWWVKLIIAIVTLALIVGGALAYWFYQQRWNPEDPTALVTKAMVETLQSSDFRFESRFFIRVDGRDELVSRFSGERSGGETFHLKGVILQSPTEIFLVGPQFYLWDPLKKGWYSIEKADFGPQDLLLKEISPLSVLEVSDIQDAVVVSREKSRDIECLVLELNATVTNKLLTTLWKDFQYRIWVDPWKEVVHKAVIEATSRNAPEDRLHFTVEFWDYDQKIEVILPTLMKEKEATNSEKD</sequence>
<keyword evidence="2" id="KW-1185">Reference proteome</keyword>
<reference evidence="1 2" key="1">
    <citation type="submission" date="2019-10" db="EMBL/GenBank/DDBJ databases">
        <title>Whole-genome sequence of the extremophile Heliorestis acidaminivorans DSM 24790.</title>
        <authorList>
            <person name="Kyndt J.A."/>
            <person name="Meyer T.E."/>
        </authorList>
    </citation>
    <scope>NUCLEOTIDE SEQUENCE [LARGE SCALE GENOMIC DNA]</scope>
    <source>
        <strain evidence="1 2">DSM 24790</strain>
    </source>
</reference>
<dbReference type="AlphaFoldDB" id="A0A6I0ES21"/>
<evidence type="ECO:0000313" key="1">
    <source>
        <dbReference type="EMBL" id="KAB2953290.1"/>
    </source>
</evidence>
<dbReference type="OrthoDB" id="1721427at2"/>
<dbReference type="EMBL" id="WBXO01000003">
    <property type="protein sequence ID" value="KAB2953290.1"/>
    <property type="molecule type" value="Genomic_DNA"/>
</dbReference>